<dbReference type="Gene3D" id="3.40.50.720">
    <property type="entry name" value="NAD(P)-binding Rossmann-like Domain"/>
    <property type="match status" value="1"/>
</dbReference>
<reference evidence="5 6" key="1">
    <citation type="journal article" date="2025" name="Microbiol. Resour. Announc.">
        <title>Draft genome sequences for Neonectria magnoliae and Neonectria punicea, canker pathogens of Liriodendron tulipifera and Acer saccharum in West Virginia.</title>
        <authorList>
            <person name="Petronek H.M."/>
            <person name="Kasson M.T."/>
            <person name="Metheny A.M."/>
            <person name="Stauder C.M."/>
            <person name="Lovett B."/>
            <person name="Lynch S.C."/>
            <person name="Garnas J.R."/>
            <person name="Kasson L.R."/>
            <person name="Stajich J.E."/>
        </authorList>
    </citation>
    <scope>NUCLEOTIDE SEQUENCE [LARGE SCALE GENOMIC DNA]</scope>
    <source>
        <strain evidence="5 6">NRRL 64651</strain>
    </source>
</reference>
<keyword evidence="3" id="KW-0560">Oxidoreductase</keyword>
<evidence type="ECO:0000256" key="1">
    <source>
        <dbReference type="ARBA" id="ARBA00005725"/>
    </source>
</evidence>
<evidence type="ECO:0000313" key="6">
    <source>
        <dbReference type="Proteomes" id="UP001498421"/>
    </source>
</evidence>
<evidence type="ECO:0000256" key="3">
    <source>
        <dbReference type="ARBA" id="ARBA00023002"/>
    </source>
</evidence>
<sequence>MVKIAVVGGSSELAREVLDALVATQRHEIIALVRKDPSGFPFLPGVKWLQTTYEDKSELIRLFEGVHTVLCFITVHSDLGNETQRRIIDAAVEAGVKRYAPSEWSTGVKLESSTDVMPWYIGKVEISHYLENLNKNKKVLEYTRFQPGSFMNYLGHPHRVSKYISTLPVQFDFDRLHALVVEGSLDDYITYTSVEDIANVVARAVDHEGVWPAIGGIRGSRVTIGELLQMGETIRGKPFTVDWLKLEDLESGVLKTNNYPRLNLPSIPEDQVEAFSKMATTGILIATGRGVWTVTDEWNQLLPDYEFTQVEQFIKKLWCCI</sequence>
<comment type="caution">
    <text evidence="5">The sequence shown here is derived from an EMBL/GenBank/DDBJ whole genome shotgun (WGS) entry which is preliminary data.</text>
</comment>
<protein>
    <recommendedName>
        <fullName evidence="4">NmrA-like domain-containing protein</fullName>
    </recommendedName>
</protein>
<evidence type="ECO:0000256" key="2">
    <source>
        <dbReference type="ARBA" id="ARBA00022857"/>
    </source>
</evidence>
<keyword evidence="6" id="KW-1185">Reference proteome</keyword>
<gene>
    <name evidence="5" type="ORF">QQZ08_001299</name>
</gene>
<organism evidence="5 6">
    <name type="scientific">Neonectria magnoliae</name>
    <dbReference type="NCBI Taxonomy" id="2732573"/>
    <lineage>
        <taxon>Eukaryota</taxon>
        <taxon>Fungi</taxon>
        <taxon>Dikarya</taxon>
        <taxon>Ascomycota</taxon>
        <taxon>Pezizomycotina</taxon>
        <taxon>Sordariomycetes</taxon>
        <taxon>Hypocreomycetidae</taxon>
        <taxon>Hypocreales</taxon>
        <taxon>Nectriaceae</taxon>
        <taxon>Neonectria</taxon>
    </lineage>
</organism>
<dbReference type="PANTHER" id="PTHR47706:SF4">
    <property type="entry name" value="NMRA-LIKE DOMAIN-CONTAINING PROTEIN"/>
    <property type="match status" value="1"/>
</dbReference>
<dbReference type="Proteomes" id="UP001498421">
    <property type="component" value="Unassembled WGS sequence"/>
</dbReference>
<keyword evidence="2" id="KW-0521">NADP</keyword>
<dbReference type="InterPro" id="IPR051609">
    <property type="entry name" value="NmrA/Isoflavone_reductase-like"/>
</dbReference>
<evidence type="ECO:0000313" key="5">
    <source>
        <dbReference type="EMBL" id="KAK7432009.1"/>
    </source>
</evidence>
<dbReference type="InterPro" id="IPR036291">
    <property type="entry name" value="NAD(P)-bd_dom_sf"/>
</dbReference>
<feature type="domain" description="NmrA-like" evidence="4">
    <location>
        <begin position="3"/>
        <end position="245"/>
    </location>
</feature>
<dbReference type="Gene3D" id="3.90.25.10">
    <property type="entry name" value="UDP-galactose 4-epimerase, domain 1"/>
    <property type="match status" value="1"/>
</dbReference>
<dbReference type="EMBL" id="JAZAVK010000007">
    <property type="protein sequence ID" value="KAK7432009.1"/>
    <property type="molecule type" value="Genomic_DNA"/>
</dbReference>
<dbReference type="SUPFAM" id="SSF51735">
    <property type="entry name" value="NAD(P)-binding Rossmann-fold domains"/>
    <property type="match status" value="1"/>
</dbReference>
<evidence type="ECO:0000259" key="4">
    <source>
        <dbReference type="Pfam" id="PF05368"/>
    </source>
</evidence>
<name>A0ABR1IEL9_9HYPO</name>
<comment type="similarity">
    <text evidence="1">Belongs to the NmrA-type oxidoreductase family. Isoflavone reductase subfamily.</text>
</comment>
<dbReference type="InterPro" id="IPR008030">
    <property type="entry name" value="NmrA-like"/>
</dbReference>
<dbReference type="Pfam" id="PF05368">
    <property type="entry name" value="NmrA"/>
    <property type="match status" value="1"/>
</dbReference>
<proteinExistence type="inferred from homology"/>
<dbReference type="PANTHER" id="PTHR47706">
    <property type="entry name" value="NMRA-LIKE FAMILY PROTEIN"/>
    <property type="match status" value="1"/>
</dbReference>
<accession>A0ABR1IEL9</accession>